<comment type="catalytic activity">
    <reaction evidence="2">
        <text>tRNA(Arg) + L-arginine + ATP = L-arginyl-tRNA(Arg) + AMP + diphosphate</text>
        <dbReference type="Rhea" id="RHEA:20301"/>
        <dbReference type="Rhea" id="RHEA-COMP:9658"/>
        <dbReference type="Rhea" id="RHEA-COMP:9673"/>
        <dbReference type="ChEBI" id="CHEBI:30616"/>
        <dbReference type="ChEBI" id="CHEBI:32682"/>
        <dbReference type="ChEBI" id="CHEBI:33019"/>
        <dbReference type="ChEBI" id="CHEBI:78442"/>
        <dbReference type="ChEBI" id="CHEBI:78513"/>
        <dbReference type="ChEBI" id="CHEBI:456215"/>
        <dbReference type="EC" id="6.1.1.19"/>
    </reaction>
</comment>
<evidence type="ECO:0000313" key="4">
    <source>
        <dbReference type="EMBL" id="GAG48121.1"/>
    </source>
</evidence>
<feature type="non-terminal residue" evidence="4">
    <location>
        <position position="1"/>
    </location>
</feature>
<feature type="domain" description="DALR anticodon binding" evidence="3">
    <location>
        <begin position="1"/>
        <end position="106"/>
    </location>
</feature>
<dbReference type="PANTHER" id="PTHR11956">
    <property type="entry name" value="ARGINYL-TRNA SYNTHETASE"/>
    <property type="match status" value="1"/>
</dbReference>
<comment type="caution">
    <text evidence="4">The sequence shown here is derived from an EMBL/GenBank/DDBJ whole genome shotgun (WGS) entry which is preliminary data.</text>
</comment>
<dbReference type="GO" id="GO:0004814">
    <property type="term" value="F:arginine-tRNA ligase activity"/>
    <property type="evidence" value="ECO:0007669"/>
    <property type="project" value="UniProtKB-EC"/>
</dbReference>
<accession>X0ZII0</accession>
<evidence type="ECO:0000259" key="3">
    <source>
        <dbReference type="SMART" id="SM00836"/>
    </source>
</evidence>
<name>X0ZII0_9ZZZZ</name>
<dbReference type="GO" id="GO:0006420">
    <property type="term" value="P:arginyl-tRNA aminoacylation"/>
    <property type="evidence" value="ECO:0007669"/>
    <property type="project" value="InterPro"/>
</dbReference>
<sequence length="106" mass="12018">ILRRLDVSLPDSSPIDHELAEAEIQLIDTIARFPNEVQRAAEEYKTLHITNLAFELARDFNDFYKKCPVLKAEPGVQEYRLRLVAGARQTIANALNLLSIQAPEVM</sequence>
<protein>
    <recommendedName>
        <fullName evidence="1">arginine--tRNA ligase</fullName>
        <ecNumber evidence="1">6.1.1.19</ecNumber>
    </recommendedName>
</protein>
<reference evidence="4" key="1">
    <citation type="journal article" date="2014" name="Front. Microbiol.">
        <title>High frequency of phylogenetically diverse reductive dehalogenase-homologous genes in deep subseafloor sedimentary metagenomes.</title>
        <authorList>
            <person name="Kawai M."/>
            <person name="Futagami T."/>
            <person name="Toyoda A."/>
            <person name="Takaki Y."/>
            <person name="Nishi S."/>
            <person name="Hori S."/>
            <person name="Arai W."/>
            <person name="Tsubouchi T."/>
            <person name="Morono Y."/>
            <person name="Uchiyama I."/>
            <person name="Ito T."/>
            <person name="Fujiyama A."/>
            <person name="Inagaki F."/>
            <person name="Takami H."/>
        </authorList>
    </citation>
    <scope>NUCLEOTIDE SEQUENCE</scope>
    <source>
        <strain evidence="4">Expedition CK06-06</strain>
    </source>
</reference>
<dbReference type="EC" id="6.1.1.19" evidence="1"/>
<dbReference type="InterPro" id="IPR001278">
    <property type="entry name" value="Arg-tRNA-ligase"/>
</dbReference>
<dbReference type="InterPro" id="IPR009080">
    <property type="entry name" value="tRNAsynth_Ia_anticodon-bd"/>
</dbReference>
<dbReference type="SUPFAM" id="SSF47323">
    <property type="entry name" value="Anticodon-binding domain of a subclass of class I aminoacyl-tRNA synthetases"/>
    <property type="match status" value="1"/>
</dbReference>
<dbReference type="SMART" id="SM00836">
    <property type="entry name" value="DALR_1"/>
    <property type="match status" value="1"/>
</dbReference>
<dbReference type="Pfam" id="PF05746">
    <property type="entry name" value="DALR_1"/>
    <property type="match status" value="1"/>
</dbReference>
<gene>
    <name evidence="4" type="ORF">S01H1_83795</name>
</gene>
<evidence type="ECO:0000256" key="1">
    <source>
        <dbReference type="ARBA" id="ARBA00012837"/>
    </source>
</evidence>
<evidence type="ECO:0000256" key="2">
    <source>
        <dbReference type="ARBA" id="ARBA00049339"/>
    </source>
</evidence>
<proteinExistence type="predicted"/>
<organism evidence="4">
    <name type="scientific">marine sediment metagenome</name>
    <dbReference type="NCBI Taxonomy" id="412755"/>
    <lineage>
        <taxon>unclassified sequences</taxon>
        <taxon>metagenomes</taxon>
        <taxon>ecological metagenomes</taxon>
    </lineage>
</organism>
<dbReference type="InterPro" id="IPR008909">
    <property type="entry name" value="DALR_anticod-bd"/>
</dbReference>
<dbReference type="GO" id="GO:0005524">
    <property type="term" value="F:ATP binding"/>
    <property type="evidence" value="ECO:0007669"/>
    <property type="project" value="InterPro"/>
</dbReference>
<dbReference type="PANTHER" id="PTHR11956:SF5">
    <property type="entry name" value="ARGININE--TRNA LIGASE, CYTOPLASMIC"/>
    <property type="match status" value="1"/>
</dbReference>
<dbReference type="Gene3D" id="1.10.730.10">
    <property type="entry name" value="Isoleucyl-tRNA Synthetase, Domain 1"/>
    <property type="match status" value="1"/>
</dbReference>
<dbReference type="EMBL" id="BARS01057043">
    <property type="protein sequence ID" value="GAG48121.1"/>
    <property type="molecule type" value="Genomic_DNA"/>
</dbReference>
<dbReference type="AlphaFoldDB" id="X0ZII0"/>